<gene>
    <name evidence="2" type="ORF">GCM10023188_06680</name>
</gene>
<reference evidence="3" key="1">
    <citation type="journal article" date="2019" name="Int. J. Syst. Evol. Microbiol.">
        <title>The Global Catalogue of Microorganisms (GCM) 10K type strain sequencing project: providing services to taxonomists for standard genome sequencing and annotation.</title>
        <authorList>
            <consortium name="The Broad Institute Genomics Platform"/>
            <consortium name="The Broad Institute Genome Sequencing Center for Infectious Disease"/>
            <person name="Wu L."/>
            <person name="Ma J."/>
        </authorList>
    </citation>
    <scope>NUCLEOTIDE SEQUENCE [LARGE SCALE GENOMIC DNA]</scope>
    <source>
        <strain evidence="3">JCM 17926</strain>
    </source>
</reference>
<keyword evidence="1" id="KW-0812">Transmembrane</keyword>
<comment type="caution">
    <text evidence="2">The sequence shown here is derived from an EMBL/GenBank/DDBJ whole genome shotgun (WGS) entry which is preliminary data.</text>
</comment>
<accession>A0ABP8LAQ7</accession>
<evidence type="ECO:0000256" key="1">
    <source>
        <dbReference type="SAM" id="Phobius"/>
    </source>
</evidence>
<name>A0ABP8LAQ7_9BACT</name>
<dbReference type="Proteomes" id="UP001500552">
    <property type="component" value="Unassembled WGS sequence"/>
</dbReference>
<dbReference type="EMBL" id="BAABHC010000002">
    <property type="protein sequence ID" value="GAA4425573.1"/>
    <property type="molecule type" value="Genomic_DNA"/>
</dbReference>
<feature type="transmembrane region" description="Helical" evidence="1">
    <location>
        <begin position="38"/>
        <end position="59"/>
    </location>
</feature>
<sequence>MPAGVVIVQLIADVVDVVIDVLKFVLVCSTPFIKSTIVVATLLAVGATVPLIVAVLTGISDQVVEVALFCVTPS</sequence>
<evidence type="ECO:0000313" key="3">
    <source>
        <dbReference type="Proteomes" id="UP001500552"/>
    </source>
</evidence>
<keyword evidence="1" id="KW-1133">Transmembrane helix</keyword>
<feature type="transmembrane region" description="Helical" evidence="1">
    <location>
        <begin position="6"/>
        <end position="26"/>
    </location>
</feature>
<proteinExistence type="predicted"/>
<keyword evidence="1" id="KW-0472">Membrane</keyword>
<keyword evidence="3" id="KW-1185">Reference proteome</keyword>
<protein>
    <submittedName>
        <fullName evidence="2">Uncharacterized protein</fullName>
    </submittedName>
</protein>
<organism evidence="2 3">
    <name type="scientific">Pontibacter saemangeumensis</name>
    <dbReference type="NCBI Taxonomy" id="1084525"/>
    <lineage>
        <taxon>Bacteria</taxon>
        <taxon>Pseudomonadati</taxon>
        <taxon>Bacteroidota</taxon>
        <taxon>Cytophagia</taxon>
        <taxon>Cytophagales</taxon>
        <taxon>Hymenobacteraceae</taxon>
        <taxon>Pontibacter</taxon>
    </lineage>
</organism>
<evidence type="ECO:0000313" key="2">
    <source>
        <dbReference type="EMBL" id="GAA4425573.1"/>
    </source>
</evidence>